<dbReference type="InterPro" id="IPR003753">
    <property type="entry name" value="Exonuc_VII_L"/>
</dbReference>
<gene>
    <name evidence="7" type="primary">xseA</name>
    <name evidence="7" type="ORF">Mpt1_c06820</name>
</gene>
<keyword evidence="3 7" id="KW-0378">Hydrolase</keyword>
<dbReference type="CDD" id="cd04489">
    <property type="entry name" value="ExoVII_LU_OBF"/>
    <property type="match status" value="1"/>
</dbReference>
<keyword evidence="1" id="KW-0963">Cytoplasm</keyword>
<dbReference type="GO" id="GO:0008855">
    <property type="term" value="F:exodeoxyribonuclease VII activity"/>
    <property type="evidence" value="ECO:0007669"/>
    <property type="project" value="UniProtKB-EC"/>
</dbReference>
<dbReference type="InterPro" id="IPR025824">
    <property type="entry name" value="OB-fold_nuc-bd_dom"/>
</dbReference>
<feature type="domain" description="Exonuclease VII large subunit C-terminal" evidence="5">
    <location>
        <begin position="123"/>
        <end position="413"/>
    </location>
</feature>
<dbReference type="GO" id="GO:0009318">
    <property type="term" value="C:exodeoxyribonuclease VII complex"/>
    <property type="evidence" value="ECO:0007669"/>
    <property type="project" value="InterPro"/>
</dbReference>
<keyword evidence="2" id="KW-0540">Nuclease</keyword>
<dbReference type="KEGG" id="mear:Mpt1_c06820"/>
<dbReference type="AlphaFoldDB" id="A0A0A7LE49"/>
<evidence type="ECO:0000256" key="2">
    <source>
        <dbReference type="ARBA" id="ARBA00022722"/>
    </source>
</evidence>
<dbReference type="Pfam" id="PF13742">
    <property type="entry name" value="tRNA_anti_2"/>
    <property type="match status" value="1"/>
</dbReference>
<dbReference type="HAMAP" id="MF_00378">
    <property type="entry name" value="Exonuc_7_L"/>
    <property type="match status" value="1"/>
</dbReference>
<evidence type="ECO:0000259" key="6">
    <source>
        <dbReference type="Pfam" id="PF13742"/>
    </source>
</evidence>
<dbReference type="GO" id="GO:0006308">
    <property type="term" value="P:DNA catabolic process"/>
    <property type="evidence" value="ECO:0007669"/>
    <property type="project" value="InterPro"/>
</dbReference>
<proteinExistence type="inferred from homology"/>
<evidence type="ECO:0000313" key="7">
    <source>
        <dbReference type="EMBL" id="AIZ56567.1"/>
    </source>
</evidence>
<sequence>MAETITVTQLNTRVRSILSESPAVKDIWVMGEISNLKKYPSGHYYFTLKDSGSEIRGVMFKPSRGRIDFEPQDNMKVSAFGRVDLYVERGSYQFIVETMQRSGVGDLYLAYEALKKKLEAEGLFDSSRKRKLPLYPKVIGVVTSPTGAVIHDIITTSGRLFPADILLYPAQVQGKGAAESIVKGIESLNKEGVDIIIVGRGGGSIEDLWAFNEEVVARAIASSEAPIISAVGHETDFTIADFVADVRAPTPTGAAELALRDRKEVNKHLDTDMIRLNKSLLRVLDRMHYRFRILDSKLDPKRAEQKVSMHSMRLDELYSRMNSALIGKAETSRRRFIKADSKMDTRIQRMLENSNKDLQRYSERLESINPMKVLDRGYALVTDYDGTALTSSRQVHIGKEINIILKDGKAEAKVKKVEMR</sequence>
<evidence type="ECO:0000256" key="3">
    <source>
        <dbReference type="ARBA" id="ARBA00022801"/>
    </source>
</evidence>
<dbReference type="EC" id="3.1.11.6" evidence="7"/>
<dbReference type="PANTHER" id="PTHR30008:SF0">
    <property type="entry name" value="EXODEOXYRIBONUCLEASE 7 LARGE SUBUNIT"/>
    <property type="match status" value="1"/>
</dbReference>
<name>A0A0A7LE49_9ARCH</name>
<evidence type="ECO:0000313" key="8">
    <source>
        <dbReference type="Proteomes" id="UP000030787"/>
    </source>
</evidence>
<dbReference type="InterPro" id="IPR020579">
    <property type="entry name" value="Exonuc_VII_lsu_C"/>
</dbReference>
<evidence type="ECO:0000259" key="5">
    <source>
        <dbReference type="Pfam" id="PF02601"/>
    </source>
</evidence>
<dbReference type="GeneID" id="24818348"/>
<dbReference type="GO" id="GO:0003676">
    <property type="term" value="F:nucleic acid binding"/>
    <property type="evidence" value="ECO:0007669"/>
    <property type="project" value="InterPro"/>
</dbReference>
<dbReference type="RefSeq" id="WP_048112152.1">
    <property type="nucleotide sequence ID" value="NZ_CP010070.1"/>
</dbReference>
<accession>A0A0A7LE49</accession>
<dbReference type="HOGENOM" id="CLU_023625_3_1_2"/>
<evidence type="ECO:0000256" key="4">
    <source>
        <dbReference type="ARBA" id="ARBA00022839"/>
    </source>
</evidence>
<keyword evidence="4" id="KW-0269">Exonuclease</keyword>
<dbReference type="NCBIfam" id="TIGR00237">
    <property type="entry name" value="xseA"/>
    <property type="match status" value="1"/>
</dbReference>
<dbReference type="PANTHER" id="PTHR30008">
    <property type="entry name" value="EXODEOXYRIBONUCLEASE 7 LARGE SUBUNIT"/>
    <property type="match status" value="1"/>
</dbReference>
<dbReference type="Pfam" id="PF02601">
    <property type="entry name" value="Exonuc_VII_L"/>
    <property type="match status" value="1"/>
</dbReference>
<reference evidence="7 8" key="1">
    <citation type="journal article" date="2014" name="Appl. Environ. Microbiol.">
        <title>Comparative Genome Analysis of 'Candidatus Methanoplasma termitum' Indicates a New Mode of Energy Metabolism in the Seventh Order of Methanogens.</title>
        <authorList>
            <person name="Lang K."/>
            <person name="Schuldes J."/>
            <person name="Klingl A."/>
            <person name="Poehlein A."/>
            <person name="Daniel R."/>
            <person name="Brune A."/>
        </authorList>
    </citation>
    <scope>NUCLEOTIDE SEQUENCE [LARGE SCALE GENOMIC DNA]</scope>
    <source>
        <strain evidence="8">Mpt1</strain>
    </source>
</reference>
<dbReference type="STRING" id="1577791.Mpt1_c06820"/>
<dbReference type="OrthoDB" id="60263at2157"/>
<protein>
    <submittedName>
        <fullName evidence="7">XseA protein</fullName>
        <ecNumber evidence="7">3.1.11.6</ecNumber>
    </submittedName>
</protein>
<dbReference type="EMBL" id="CP010070">
    <property type="protein sequence ID" value="AIZ56567.1"/>
    <property type="molecule type" value="Genomic_DNA"/>
</dbReference>
<evidence type="ECO:0000256" key="1">
    <source>
        <dbReference type="ARBA" id="ARBA00022490"/>
    </source>
</evidence>
<keyword evidence="8" id="KW-1185">Reference proteome</keyword>
<feature type="domain" description="OB-fold nucleic acid binding" evidence="6">
    <location>
        <begin position="5"/>
        <end position="100"/>
    </location>
</feature>
<organism evidence="7 8">
    <name type="scientific">Candidatus Methanoplasma termitum</name>
    <dbReference type="NCBI Taxonomy" id="1577791"/>
    <lineage>
        <taxon>Archaea</taxon>
        <taxon>Methanobacteriati</taxon>
        <taxon>Thermoplasmatota</taxon>
        <taxon>Thermoplasmata</taxon>
        <taxon>Methanomassiliicoccales</taxon>
        <taxon>Methanomassiliicoccaceae</taxon>
        <taxon>Candidatus Methanoplasma</taxon>
    </lineage>
</organism>
<dbReference type="Proteomes" id="UP000030787">
    <property type="component" value="Chromosome"/>
</dbReference>